<dbReference type="InterPro" id="IPR050807">
    <property type="entry name" value="TransReg_Diox_bact_type"/>
</dbReference>
<dbReference type="Pfam" id="PF01381">
    <property type="entry name" value="HTH_3"/>
    <property type="match status" value="1"/>
</dbReference>
<comment type="caution">
    <text evidence="3">The sequence shown here is derived from an EMBL/GenBank/DDBJ whole genome shotgun (WGS) entry which is preliminary data.</text>
</comment>
<evidence type="ECO:0000313" key="3">
    <source>
        <dbReference type="EMBL" id="EHJ41319.1"/>
    </source>
</evidence>
<evidence type="ECO:0000259" key="2">
    <source>
        <dbReference type="PROSITE" id="PS50943"/>
    </source>
</evidence>
<dbReference type="Gene3D" id="1.10.260.40">
    <property type="entry name" value="lambda repressor-like DNA-binding domains"/>
    <property type="match status" value="1"/>
</dbReference>
<dbReference type="PANTHER" id="PTHR46797">
    <property type="entry name" value="HTH-TYPE TRANSCRIPTIONAL REGULATOR"/>
    <property type="match status" value="1"/>
</dbReference>
<dbReference type="SMART" id="SM00530">
    <property type="entry name" value="HTH_XRE"/>
    <property type="match status" value="1"/>
</dbReference>
<dbReference type="PROSITE" id="PS50943">
    <property type="entry name" value="HTH_CROC1"/>
    <property type="match status" value="1"/>
</dbReference>
<dbReference type="Proteomes" id="UP000004407">
    <property type="component" value="Unassembled WGS sequence"/>
</dbReference>
<proteinExistence type="predicted"/>
<organism evidence="3 4">
    <name type="scientific">Leyella stercorea DSM 18206</name>
    <dbReference type="NCBI Taxonomy" id="1002367"/>
    <lineage>
        <taxon>Bacteria</taxon>
        <taxon>Pseudomonadati</taxon>
        <taxon>Bacteroidota</taxon>
        <taxon>Bacteroidia</taxon>
        <taxon>Bacteroidales</taxon>
        <taxon>Prevotellaceae</taxon>
        <taxon>Leyella</taxon>
    </lineage>
</organism>
<dbReference type="InterPro" id="IPR010982">
    <property type="entry name" value="Lambda_DNA-bd_dom_sf"/>
</dbReference>
<dbReference type="CDD" id="cd00093">
    <property type="entry name" value="HTH_XRE"/>
    <property type="match status" value="1"/>
</dbReference>
<keyword evidence="1 3" id="KW-0238">DNA-binding</keyword>
<reference evidence="3 4" key="1">
    <citation type="submission" date="2011-08" db="EMBL/GenBank/DDBJ databases">
        <authorList>
            <person name="Weinstock G."/>
            <person name="Sodergren E."/>
            <person name="Clifton S."/>
            <person name="Fulton L."/>
            <person name="Fulton B."/>
            <person name="Courtney L."/>
            <person name="Fronick C."/>
            <person name="Harrison M."/>
            <person name="Strong C."/>
            <person name="Farmer C."/>
            <person name="Delahaunty K."/>
            <person name="Markovic C."/>
            <person name="Hall O."/>
            <person name="Minx P."/>
            <person name="Tomlinson C."/>
            <person name="Mitreva M."/>
            <person name="Hou S."/>
            <person name="Chen J."/>
            <person name="Wollam A."/>
            <person name="Pepin K.H."/>
            <person name="Johnson M."/>
            <person name="Bhonagiri V."/>
            <person name="Zhang X."/>
            <person name="Suruliraj S."/>
            <person name="Warren W."/>
            <person name="Chinwalla A."/>
            <person name="Mardis E.R."/>
            <person name="Wilson R.K."/>
        </authorList>
    </citation>
    <scope>NUCLEOTIDE SEQUENCE [LARGE SCALE GENOMIC DNA]</scope>
    <source>
        <strain evidence="3 4">DSM 18206</strain>
    </source>
</reference>
<dbReference type="GeneID" id="78336665"/>
<feature type="domain" description="HTH cro/C1-type" evidence="2">
    <location>
        <begin position="43"/>
        <end position="97"/>
    </location>
</feature>
<dbReference type="InterPro" id="IPR001387">
    <property type="entry name" value="Cro/C1-type_HTH"/>
</dbReference>
<evidence type="ECO:0000256" key="1">
    <source>
        <dbReference type="ARBA" id="ARBA00023125"/>
    </source>
</evidence>
<evidence type="ECO:0000313" key="4">
    <source>
        <dbReference type="Proteomes" id="UP000004407"/>
    </source>
</evidence>
<dbReference type="eggNOG" id="COG3620">
    <property type="taxonomic scope" value="Bacteria"/>
</dbReference>
<dbReference type="EMBL" id="AFZZ01000083">
    <property type="protein sequence ID" value="EHJ41319.1"/>
    <property type="molecule type" value="Genomic_DNA"/>
</dbReference>
<accession>G6AW91</accession>
<dbReference type="GO" id="GO:0005829">
    <property type="term" value="C:cytosol"/>
    <property type="evidence" value="ECO:0007669"/>
    <property type="project" value="TreeGrafter"/>
</dbReference>
<dbReference type="AlphaFoldDB" id="G6AW91"/>
<sequence length="101" mass="11442">MQTNNHQIVDYDLVLDKKFGKEGTPERMKAYEDALSFYSGQILLDARKEAKITQTELAKRINSTKSYISKVENGIIVPSVGAFYQIINALGMRVEVVKPIY</sequence>
<dbReference type="GO" id="GO:0003700">
    <property type="term" value="F:DNA-binding transcription factor activity"/>
    <property type="evidence" value="ECO:0007669"/>
    <property type="project" value="TreeGrafter"/>
</dbReference>
<protein>
    <submittedName>
        <fullName evidence="3">DNA-binding helix-turn-helix protein</fullName>
    </submittedName>
</protein>
<dbReference type="SUPFAM" id="SSF47413">
    <property type="entry name" value="lambda repressor-like DNA-binding domains"/>
    <property type="match status" value="1"/>
</dbReference>
<name>G6AW91_9BACT</name>
<dbReference type="RefSeq" id="WP_007898324.1">
    <property type="nucleotide sequence ID" value="NZ_JH379396.1"/>
</dbReference>
<gene>
    <name evidence="3" type="ORF">HMPREF0673_00889</name>
</gene>
<dbReference type="GO" id="GO:0003677">
    <property type="term" value="F:DNA binding"/>
    <property type="evidence" value="ECO:0007669"/>
    <property type="project" value="UniProtKB-KW"/>
</dbReference>
<dbReference type="PATRIC" id="fig|1002367.3.peg.705"/>
<dbReference type="HOGENOM" id="CLU_066192_20_1_10"/>
<dbReference type="PANTHER" id="PTHR46797:SF1">
    <property type="entry name" value="METHYLPHOSPHONATE SYNTHASE"/>
    <property type="match status" value="1"/>
</dbReference>